<evidence type="ECO:0000313" key="2">
    <source>
        <dbReference type="Proteomes" id="UP000261680"/>
    </source>
</evidence>
<evidence type="ECO:0000256" key="1">
    <source>
        <dbReference type="SAM" id="MobiDB-lite"/>
    </source>
</evidence>
<gene>
    <name evidence="3" type="primary">LOC121103148</name>
</gene>
<sequence>MVPGVLNTPRELVRPLLLPGHWLFLSGAFWQVCPSHSEEFGPHIPPPTREGGSRKAPITPRPRAPVARRAENRCLEEVFCHCCLQRGAREASGSPASSGCRRSWAEGARNRSRGRRLPRAVTGAPARPSFSCRHPRGLSDSDTVVAPQEPSFSPNPTRKSFWETAFLHSHRTPRRPSGQNVWAHREEACRERRRLKGRDGGCDGASPVPVKEEPWKIGPRWQSVLAAAACGAPCATSDRVRQLAWSSRLRVKEASPKRPPDLNLGILLGHGPGAPSRVVRRT</sequence>
<keyword evidence="2" id="KW-1185">Reference proteome</keyword>
<dbReference type="Proteomes" id="UP000261680">
    <property type="component" value="Unplaced"/>
</dbReference>
<evidence type="ECO:0000313" key="3">
    <source>
        <dbReference type="RefSeq" id="XP_040488264.1"/>
    </source>
</evidence>
<dbReference type="KEGG" id="umr:121103148"/>
<feature type="region of interest" description="Disordered" evidence="1">
    <location>
        <begin position="91"/>
        <end position="158"/>
    </location>
</feature>
<accession>A0A8M1G7Y9</accession>
<organism evidence="2 3">
    <name type="scientific">Ursus maritimus</name>
    <name type="common">Polar bear</name>
    <name type="synonym">Thalarctos maritimus</name>
    <dbReference type="NCBI Taxonomy" id="29073"/>
    <lineage>
        <taxon>Eukaryota</taxon>
        <taxon>Metazoa</taxon>
        <taxon>Chordata</taxon>
        <taxon>Craniata</taxon>
        <taxon>Vertebrata</taxon>
        <taxon>Euteleostomi</taxon>
        <taxon>Mammalia</taxon>
        <taxon>Eutheria</taxon>
        <taxon>Laurasiatheria</taxon>
        <taxon>Carnivora</taxon>
        <taxon>Caniformia</taxon>
        <taxon>Ursidae</taxon>
        <taxon>Ursus</taxon>
    </lineage>
</organism>
<proteinExistence type="predicted"/>
<feature type="region of interest" description="Disordered" evidence="1">
    <location>
        <begin position="42"/>
        <end position="64"/>
    </location>
</feature>
<dbReference type="AlphaFoldDB" id="A0A8M1G7Y9"/>
<name>A0A8M1G7Y9_URSMA</name>
<feature type="region of interest" description="Disordered" evidence="1">
    <location>
        <begin position="251"/>
        <end position="282"/>
    </location>
</feature>
<feature type="compositionally biased region" description="Basic and acidic residues" evidence="1">
    <location>
        <begin position="251"/>
        <end position="260"/>
    </location>
</feature>
<dbReference type="GeneID" id="121103148"/>
<protein>
    <submittedName>
        <fullName evidence="3">Uncharacterized protein LOC121103148</fullName>
    </submittedName>
</protein>
<dbReference type="RefSeq" id="XP_040488264.1">
    <property type="nucleotide sequence ID" value="XM_040632330.1"/>
</dbReference>
<reference evidence="3" key="1">
    <citation type="submission" date="2025-08" db="UniProtKB">
        <authorList>
            <consortium name="RefSeq"/>
        </authorList>
    </citation>
    <scope>IDENTIFICATION</scope>
    <source>
        <tissue evidence="3">Whole blood</tissue>
    </source>
</reference>